<gene>
    <name evidence="2" type="ORF">V4836_26225</name>
</gene>
<sequence>MWFKGLVLFGFVVIVLWITNLVKVFTTDIPVPLWGGKEIARVIGIFIPPLGAALGFF</sequence>
<comment type="caution">
    <text evidence="2">The sequence shown here is derived from an EMBL/GenBank/DDBJ whole genome shotgun (WGS) entry which is preliminary data.</text>
</comment>
<keyword evidence="3" id="KW-1185">Reference proteome</keyword>
<keyword evidence="1" id="KW-1133">Transmembrane helix</keyword>
<evidence type="ECO:0000313" key="2">
    <source>
        <dbReference type="EMBL" id="MEE9657553.1"/>
    </source>
</evidence>
<keyword evidence="1" id="KW-0472">Membrane</keyword>
<dbReference type="AlphaFoldDB" id="A0AB35XIQ4"/>
<protein>
    <submittedName>
        <fullName evidence="2">Uncharacterized protein</fullName>
    </submittedName>
</protein>
<evidence type="ECO:0000256" key="1">
    <source>
        <dbReference type="SAM" id="Phobius"/>
    </source>
</evidence>
<dbReference type="Proteomes" id="UP001331691">
    <property type="component" value="Unassembled WGS sequence"/>
</dbReference>
<organism evidence="2 3">
    <name type="scientific">Kluyvera ascorbata</name>
    <dbReference type="NCBI Taxonomy" id="51288"/>
    <lineage>
        <taxon>Bacteria</taxon>
        <taxon>Pseudomonadati</taxon>
        <taxon>Pseudomonadota</taxon>
        <taxon>Gammaproteobacteria</taxon>
        <taxon>Enterobacterales</taxon>
        <taxon>Enterobacteriaceae</taxon>
        <taxon>Kluyvera</taxon>
    </lineage>
</organism>
<dbReference type="RefSeq" id="WP_154816449.1">
    <property type="nucleotide sequence ID" value="NZ_JAZKKV010000004.1"/>
</dbReference>
<dbReference type="EMBL" id="JAZKKV010000004">
    <property type="protein sequence ID" value="MEE9657553.1"/>
    <property type="molecule type" value="Genomic_DNA"/>
</dbReference>
<evidence type="ECO:0000313" key="3">
    <source>
        <dbReference type="Proteomes" id="UP001331691"/>
    </source>
</evidence>
<reference evidence="2 3" key="1">
    <citation type="submission" date="2023-10" db="EMBL/GenBank/DDBJ databases">
        <title>Wastewater isolates of ESBL- and carbapenemase-producing Gram-negative bacteria from New Zealand.</title>
        <authorList>
            <person name="Straub C."/>
            <person name="Weaver L."/>
            <person name="Cornelius A."/>
            <person name="Mcgill E."/>
            <person name="Dyet K."/>
            <person name="White L."/>
            <person name="Pattis I."/>
        </authorList>
    </citation>
    <scope>NUCLEOTIDE SEQUENCE [LARGE SCALE GENOMIC DNA]</scope>
    <source>
        <strain evidence="2 3">ESBL09</strain>
    </source>
</reference>
<feature type="transmembrane region" description="Helical" evidence="1">
    <location>
        <begin position="38"/>
        <end position="56"/>
    </location>
</feature>
<name>A0AB35XIQ4_9ENTR</name>
<keyword evidence="1" id="KW-0812">Transmembrane</keyword>
<proteinExistence type="predicted"/>
<accession>A0AB35XIQ4</accession>
<feature type="transmembrane region" description="Helical" evidence="1">
    <location>
        <begin position="6"/>
        <end position="26"/>
    </location>
</feature>